<dbReference type="InterPro" id="IPR029017">
    <property type="entry name" value="Enolase-like_N"/>
</dbReference>
<dbReference type="InterPro" id="IPR036849">
    <property type="entry name" value="Enolase-like_C_sf"/>
</dbReference>
<dbReference type="GO" id="GO:0030976">
    <property type="term" value="F:thiamine pyrophosphate binding"/>
    <property type="evidence" value="ECO:0007669"/>
    <property type="project" value="InterPro"/>
</dbReference>
<dbReference type="GO" id="GO:0070205">
    <property type="term" value="F:2-succinyl-6-hydroxy-2,4-cyclohexadiene-1-carboxylate synthase activity"/>
    <property type="evidence" value="ECO:0007669"/>
    <property type="project" value="InterPro"/>
</dbReference>
<dbReference type="InterPro" id="IPR018110">
    <property type="entry name" value="Mandel_Rmase/mucon_lact_enz_CS"/>
</dbReference>
<dbReference type="Pfam" id="PF02775">
    <property type="entry name" value="TPP_enzyme_C"/>
    <property type="match status" value="1"/>
</dbReference>
<evidence type="ECO:0000259" key="8">
    <source>
        <dbReference type="SMART" id="SM00922"/>
    </source>
</evidence>
<keyword evidence="3" id="KW-0479">Metal-binding</keyword>
<comment type="caution">
    <text evidence="9">The sequence shown here is derived from an EMBL/GenBank/DDBJ whole genome shotgun (WGS) entry which is preliminary data.</text>
</comment>
<dbReference type="CDD" id="cd07037">
    <property type="entry name" value="TPP_PYR_MenD"/>
    <property type="match status" value="1"/>
</dbReference>
<dbReference type="InterPro" id="IPR029061">
    <property type="entry name" value="THDP-binding"/>
</dbReference>
<dbReference type="Gene3D" id="3.40.50.970">
    <property type="match status" value="2"/>
</dbReference>
<dbReference type="SUPFAM" id="SSF54826">
    <property type="entry name" value="Enolase N-terminal domain-like"/>
    <property type="match status" value="1"/>
</dbReference>
<dbReference type="GO" id="GO:0009063">
    <property type="term" value="P:amino acid catabolic process"/>
    <property type="evidence" value="ECO:0007669"/>
    <property type="project" value="InterPro"/>
</dbReference>
<dbReference type="SUPFAM" id="SSF52467">
    <property type="entry name" value="DHS-like NAD/FAD-binding domain"/>
    <property type="match status" value="1"/>
</dbReference>
<proteinExistence type="inferred from homology"/>
<dbReference type="Pfam" id="PF16582">
    <property type="entry name" value="TPP_enzyme_M_2"/>
    <property type="match status" value="1"/>
</dbReference>
<dbReference type="InterPro" id="IPR000073">
    <property type="entry name" value="AB_hydrolase_1"/>
</dbReference>
<dbReference type="Pfam" id="PF13378">
    <property type="entry name" value="MR_MLE_C"/>
    <property type="match status" value="1"/>
</dbReference>
<gene>
    <name evidence="9" type="ORF">DM860_002287</name>
</gene>
<name>A0A328D1Q5_9ASTE</name>
<dbReference type="InterPro" id="IPR029035">
    <property type="entry name" value="DHS-like_NAD/FAD-binding_dom"/>
</dbReference>
<dbReference type="InterPro" id="IPR011766">
    <property type="entry name" value="TPP_enzyme_TPP-bd"/>
</dbReference>
<dbReference type="PROSITE" id="PS00909">
    <property type="entry name" value="MR_MLE_2"/>
    <property type="match status" value="1"/>
</dbReference>
<keyword evidence="2" id="KW-0808">Transferase</keyword>
<dbReference type="HAMAP" id="MF_01659">
    <property type="entry name" value="MenD"/>
    <property type="match status" value="1"/>
</dbReference>
<dbReference type="GO" id="GO:0046872">
    <property type="term" value="F:metal ion binding"/>
    <property type="evidence" value="ECO:0007669"/>
    <property type="project" value="UniProtKB-KW"/>
</dbReference>
<reference evidence="9 10" key="1">
    <citation type="submission" date="2018-06" db="EMBL/GenBank/DDBJ databases">
        <title>The Genome of Cuscuta australis (Dodder) Provides Insight into the Evolution of Plant Parasitism.</title>
        <authorList>
            <person name="Liu H."/>
        </authorList>
    </citation>
    <scope>NUCLEOTIDE SEQUENCE [LARGE SCALE GENOMIC DNA]</scope>
    <source>
        <strain evidence="10">cv. Yunnan</strain>
        <tissue evidence="9">Vines</tissue>
    </source>
</reference>
<dbReference type="InterPro" id="IPR004433">
    <property type="entry name" value="MenaQ_synth_MenD"/>
</dbReference>
<dbReference type="EMBL" id="NQVE01000209">
    <property type="protein sequence ID" value="RAL38309.1"/>
    <property type="molecule type" value="Genomic_DNA"/>
</dbReference>
<keyword evidence="4" id="KW-0460">Magnesium</keyword>
<keyword evidence="10" id="KW-1185">Reference proteome</keyword>
<dbReference type="InterPro" id="IPR013342">
    <property type="entry name" value="Mandelate_racemase_C"/>
</dbReference>
<evidence type="ECO:0000256" key="7">
    <source>
        <dbReference type="ARBA" id="ARBA00023239"/>
    </source>
</evidence>
<dbReference type="CDD" id="cd02009">
    <property type="entry name" value="TPP_SHCHC_synthase"/>
    <property type="match status" value="1"/>
</dbReference>
<dbReference type="GO" id="GO:0070204">
    <property type="term" value="F:2-succinyl-5-enolpyruvyl-6-hydroxy-3-cyclohexene-1-carboxylic-acid synthase activity"/>
    <property type="evidence" value="ECO:0007669"/>
    <property type="project" value="InterPro"/>
</dbReference>
<evidence type="ECO:0000256" key="3">
    <source>
        <dbReference type="ARBA" id="ARBA00022723"/>
    </source>
</evidence>
<keyword evidence="6" id="KW-0464">Manganese</keyword>
<keyword evidence="1" id="KW-0474">Menaquinone biosynthesis</keyword>
<dbReference type="InterPro" id="IPR022485">
    <property type="entry name" value="SHCHC_synthase_MenH"/>
</dbReference>
<dbReference type="HAMAP" id="MF_01660">
    <property type="entry name" value="MenH"/>
    <property type="match status" value="1"/>
</dbReference>
<evidence type="ECO:0000256" key="4">
    <source>
        <dbReference type="ARBA" id="ARBA00022842"/>
    </source>
</evidence>
<dbReference type="Gene3D" id="3.30.390.10">
    <property type="entry name" value="Enolase-like, N-terminal domain"/>
    <property type="match status" value="1"/>
</dbReference>
<feature type="domain" description="Mandelate racemase/muconate lactonizing enzyme C-terminal" evidence="8">
    <location>
        <begin position="1155"/>
        <end position="1251"/>
    </location>
</feature>
<evidence type="ECO:0000256" key="6">
    <source>
        <dbReference type="ARBA" id="ARBA00023211"/>
    </source>
</evidence>
<dbReference type="SFLD" id="SFLDS00001">
    <property type="entry name" value="Enolase"/>
    <property type="match status" value="1"/>
</dbReference>
<accession>A0A328D1Q5</accession>
<dbReference type="Gene3D" id="3.20.20.120">
    <property type="entry name" value="Enolase-like C-terminal domain"/>
    <property type="match status" value="1"/>
</dbReference>
<evidence type="ECO:0000313" key="10">
    <source>
        <dbReference type="Proteomes" id="UP000249390"/>
    </source>
</evidence>
<keyword evidence="5" id="KW-0786">Thiamine pyrophosphate</keyword>
<dbReference type="Pfam" id="PF02776">
    <property type="entry name" value="TPP_enzyme_N"/>
    <property type="match status" value="1"/>
</dbReference>
<dbReference type="SUPFAM" id="SSF51604">
    <property type="entry name" value="Enolase C-terminal domain-like"/>
    <property type="match status" value="1"/>
</dbReference>
<dbReference type="InterPro" id="IPR012001">
    <property type="entry name" value="Thiamin_PyroP_enz_TPP-bd_dom"/>
</dbReference>
<dbReference type="SFLD" id="SFLDF00009">
    <property type="entry name" value="o-succinylbenzoate_synthase"/>
    <property type="match status" value="1"/>
</dbReference>
<dbReference type="SMART" id="SM00922">
    <property type="entry name" value="MR_MLE"/>
    <property type="match status" value="1"/>
</dbReference>
<dbReference type="Gene3D" id="3.40.50.1820">
    <property type="entry name" value="alpha/beta hydrolase"/>
    <property type="match status" value="1"/>
</dbReference>
<dbReference type="Gene3D" id="3.40.50.1220">
    <property type="entry name" value="TPP-binding domain"/>
    <property type="match status" value="1"/>
</dbReference>
<dbReference type="PANTHER" id="PTHR42916:SF1">
    <property type="entry name" value="PROTEIN PHYLLO, CHLOROPLASTIC"/>
    <property type="match status" value="1"/>
</dbReference>
<dbReference type="SFLD" id="SFLDG00180">
    <property type="entry name" value="muconate_cycloisomerase"/>
    <property type="match status" value="1"/>
</dbReference>
<evidence type="ECO:0000256" key="2">
    <source>
        <dbReference type="ARBA" id="ARBA00022679"/>
    </source>
</evidence>
<evidence type="ECO:0000256" key="5">
    <source>
        <dbReference type="ARBA" id="ARBA00023052"/>
    </source>
</evidence>
<organism evidence="9 10">
    <name type="scientific">Cuscuta australis</name>
    <dbReference type="NCBI Taxonomy" id="267555"/>
    <lineage>
        <taxon>Eukaryota</taxon>
        <taxon>Viridiplantae</taxon>
        <taxon>Streptophyta</taxon>
        <taxon>Embryophyta</taxon>
        <taxon>Tracheophyta</taxon>
        <taxon>Spermatophyta</taxon>
        <taxon>Magnoliopsida</taxon>
        <taxon>eudicotyledons</taxon>
        <taxon>Gunneridae</taxon>
        <taxon>Pentapetalae</taxon>
        <taxon>asterids</taxon>
        <taxon>lamiids</taxon>
        <taxon>Solanales</taxon>
        <taxon>Convolvulaceae</taxon>
        <taxon>Cuscuteae</taxon>
        <taxon>Cuscuta</taxon>
        <taxon>Cuscuta subgen. Grammica</taxon>
        <taxon>Cuscuta sect. Cleistogrammica</taxon>
    </lineage>
</organism>
<dbReference type="Pfam" id="PF00561">
    <property type="entry name" value="Abhydrolase_1"/>
    <property type="match status" value="1"/>
</dbReference>
<dbReference type="NCBIfam" id="TIGR00173">
    <property type="entry name" value="menD"/>
    <property type="match status" value="1"/>
</dbReference>
<dbReference type="GO" id="GO:0016787">
    <property type="term" value="F:hydrolase activity"/>
    <property type="evidence" value="ECO:0007669"/>
    <property type="project" value="UniProtKB-ARBA"/>
</dbReference>
<dbReference type="Proteomes" id="UP000249390">
    <property type="component" value="Unassembled WGS sequence"/>
</dbReference>
<dbReference type="InterPro" id="IPR032264">
    <property type="entry name" value="MenD_middle"/>
</dbReference>
<dbReference type="GO" id="GO:0009234">
    <property type="term" value="P:menaquinone biosynthetic process"/>
    <property type="evidence" value="ECO:0007669"/>
    <property type="project" value="UniProtKB-KW"/>
</dbReference>
<evidence type="ECO:0000256" key="1">
    <source>
        <dbReference type="ARBA" id="ARBA00022428"/>
    </source>
</evidence>
<keyword evidence="7" id="KW-0456">Lyase</keyword>
<protein>
    <recommendedName>
        <fullName evidence="8">Mandelate racemase/muconate lactonizing enzyme C-terminal domain-containing protein</fullName>
    </recommendedName>
</protein>
<dbReference type="PANTHER" id="PTHR42916">
    <property type="entry name" value="2-SUCCINYL-5-ENOLPYRUVYL-6-HYDROXY-3-CYCLOHEXENE-1-CARBOXYLATE SYNTHASE"/>
    <property type="match status" value="1"/>
</dbReference>
<dbReference type="InterPro" id="IPR029058">
    <property type="entry name" value="AB_hydrolase_fold"/>
</dbReference>
<evidence type="ECO:0000313" key="9">
    <source>
        <dbReference type="EMBL" id="RAL38309.1"/>
    </source>
</evidence>
<dbReference type="SUPFAM" id="SSF53474">
    <property type="entry name" value="alpha/beta-Hydrolases"/>
    <property type="match status" value="1"/>
</dbReference>
<dbReference type="NCBIfam" id="TIGR01927">
    <property type="entry name" value="menC_gam_Gplu"/>
    <property type="match status" value="1"/>
</dbReference>
<sequence>MSSISSQGVHVFRLSPYARVGSRNTRVFKLNLPNVSRPSRSLHFLRRPKRPNFEVVWCSIWGDGVLEIEDAALIVSTCITRTLPPALTLEQGLEKIEKAITELKENPPCSDVGMLRFQVAVPPSPKSLSWFCCQPETSVVFPLFFLSKERDQKTYKSLSLGRTRGVFGIGSTIIFKVLSSSNKGKLNEIGRHFYIDPKQIEAYGLFGTGSDKVISFMKHEADAVYFFIPQITLDEVKGTSILTVQLAWNDASMRTLEEAFRAYDVCFLQVKQNCFIKSGRCGSIYISSTFQKLNTIEDENVEMVCIKPLQLVRCSLGTSTLELQDASFCSQQFFMRISPSLAIANNMHQCNNQNGVEYLTKKCDNINLMWASLLIEECSRLGLTYFCIAPGSRSSPLAIAASTHPSTSCVACLDERSLSFHAVGYAKGSQKPAVVITSSGTAVSNLYPAIVEASQEFVPLLVLTADRPPELQDVGANQAINQVNHFGRFVRHFFNLPTPSDDISARMLLTTVDYAVHLATSLPCGPVHINCPFREPLDNSKKQWERTCLSGLDVWMSTAKPFTRYFQVQHPFECSYADSDMAEVLQVIQMAKNGLLLLGAIQREDDIWASLLLAKHLSWPVVVDILSGLRLRNYIDHLSEIDNEVLFIDHLDHLLLSDSVKEWMQADVIIQIGSRITSKRVSEMLESCFPCSYIMVDKHPSCHDPMHIVTHRVQNIIHFTNYLLKAFVPCTGSRWRCFLQTLSVMAGWEISLLINSENSLTEPYVAHTLLEAICSESAIFFGNSMPIRDADMYGWNAPEKYHKLAMKLSSESCNYIQVGSNRGASGIDGLLSTAIGFAVGCNKRVLSVLGDVSFLHDTNGLSLLRQQIPRKPMTILVINNHGGAIFSLLPIATNTARNILDRYFYTSHDVSVQNLCLAHGVKHVQVSTKTDLRDSLIASKSQNVDCVIEVNSSIEDNAGFHSTLRKFTCQAMNHTLGSLSKISIPNSAFHGPVLYKVCKMEYSLYRVQLSSPPTSASANYKSSAFFREGFIISLSLADGSIGFGEVAPLEIHKENLFDVEEQLQFLTHTIKGVTINQFLPLLKGLFSSWLWRTLGIPTASIFPSVRCGLEMAVLNAIAASEGASLFNILRLHRVEFPGRSSDVKICALLDSNGAPEDIARIAADLVNEGFTALKLKVARCHDPNHDAAIVQEIRKRIGGNVEIRADANRNWSYEEAVQFAHSVKNCCLQYIEEPVESEDDIIRFYEATGLPVALDETINDYKENHFEVLSKYTHPGIVAFVIKPSAIGGFENAALVARWAQQLGKNAVISATYETSLGLAAYVQFSHFIDLQNLDILWLTNKKERPSIPHGLGTYKWFREDVSTRKLVTCRNPTNGCMGSPVADADRLIKGFQFNKTAVVRSSTNANIHMYQLETDLDNVSISINVYDTGESANNIVLVFLHGFLGTCEEWIPIMKAMSGSARCISIDLPGHGRSQLQDWVDNDAMDKSTFSIEAIAIMLCNLFDILHLKKVILVGYSMGSRIALYMSLRCNAKVEGAVIISGSPGLTNSVEREMRRTKDDFTASLLVSSGLESFLNVWYAGDLWHSLRCHPHFKKIVSSRLRHADLESLARALSGLSIGRQPSLWEDLKLCERPLMFIVGESDAKFKAIAQKMLNTMDQNVSVVNCPEIVEIPCSGHAAHLENPLSVISAISRFLRKVKN</sequence>
<dbReference type="InterPro" id="IPR029065">
    <property type="entry name" value="Enolase_C-like"/>
</dbReference>
<dbReference type="SUPFAM" id="SSF52518">
    <property type="entry name" value="Thiamin diphosphate-binding fold (THDP-binding)"/>
    <property type="match status" value="2"/>
</dbReference>